<gene>
    <name evidence="2" type="ORF">Sviol_24380</name>
</gene>
<reference evidence="2" key="1">
    <citation type="submission" date="2024-05" db="EMBL/GenBank/DDBJ databases">
        <title>Whole genome shotgun sequence of Streptomyces violascens NBRC 12920.</title>
        <authorList>
            <person name="Komaki H."/>
            <person name="Tamura T."/>
        </authorList>
    </citation>
    <scope>NUCLEOTIDE SEQUENCE</scope>
    <source>
        <strain evidence="2">NBRC 12920</strain>
    </source>
</reference>
<dbReference type="RefSeq" id="WP_189970399.1">
    <property type="nucleotide sequence ID" value="NZ_BMUA01000035.1"/>
</dbReference>
<keyword evidence="3" id="KW-1185">Reference proteome</keyword>
<dbReference type="InterPro" id="IPR001387">
    <property type="entry name" value="Cro/C1-type_HTH"/>
</dbReference>
<dbReference type="Proteomes" id="UP001050808">
    <property type="component" value="Unassembled WGS sequence"/>
</dbReference>
<dbReference type="SMART" id="SM00530">
    <property type="entry name" value="HTH_XRE"/>
    <property type="match status" value="2"/>
</dbReference>
<dbReference type="InterPro" id="IPR010982">
    <property type="entry name" value="Lambda_DNA-bd_dom_sf"/>
</dbReference>
<dbReference type="Pfam" id="PF13560">
    <property type="entry name" value="HTH_31"/>
    <property type="match status" value="1"/>
</dbReference>
<evidence type="ECO:0000259" key="1">
    <source>
        <dbReference type="SMART" id="SM00530"/>
    </source>
</evidence>
<accession>A0ABQ3QL76</accession>
<feature type="domain" description="HTH cro/C1-type" evidence="1">
    <location>
        <begin position="21"/>
        <end position="76"/>
    </location>
</feature>
<organism evidence="2 3">
    <name type="scientific">Streptomyces violascens</name>
    <dbReference type="NCBI Taxonomy" id="67381"/>
    <lineage>
        <taxon>Bacteria</taxon>
        <taxon>Bacillati</taxon>
        <taxon>Actinomycetota</taxon>
        <taxon>Actinomycetes</taxon>
        <taxon>Kitasatosporales</taxon>
        <taxon>Streptomycetaceae</taxon>
        <taxon>Streptomyces</taxon>
    </lineage>
</organism>
<proteinExistence type="predicted"/>
<dbReference type="CDD" id="cd00093">
    <property type="entry name" value="HTH_XRE"/>
    <property type="match status" value="1"/>
</dbReference>
<name>A0ABQ3QL76_9ACTN</name>
<evidence type="ECO:0000313" key="2">
    <source>
        <dbReference type="EMBL" id="GHI38030.1"/>
    </source>
</evidence>
<protein>
    <recommendedName>
        <fullName evidence="1">HTH cro/C1-type domain-containing protein</fullName>
    </recommendedName>
</protein>
<comment type="caution">
    <text evidence="2">The sequence shown here is derived from an EMBL/GenBank/DDBJ whole genome shotgun (WGS) entry which is preliminary data.</text>
</comment>
<feature type="domain" description="HTH cro/C1-type" evidence="1">
    <location>
        <begin position="110"/>
        <end position="172"/>
    </location>
</feature>
<dbReference type="EMBL" id="BNDY01000003">
    <property type="protein sequence ID" value="GHI38030.1"/>
    <property type="molecule type" value="Genomic_DNA"/>
</dbReference>
<dbReference type="Gene3D" id="1.10.260.40">
    <property type="entry name" value="lambda repressor-like DNA-binding domains"/>
    <property type="match status" value="1"/>
</dbReference>
<evidence type="ECO:0000313" key="3">
    <source>
        <dbReference type="Proteomes" id="UP001050808"/>
    </source>
</evidence>
<sequence length="278" mass="31866">MGRPEKPILTLNSGLYALAQWLRQQRSGAHLTYAALAENTIYTQTTLQRATSGERIPKLPVVEAYARGCGADVREARRMWRNARWIEHRTLHPRSPAAPLPELVTEPAELLAALRELYYKSGAMPLDEIEGRAGIGRLPHTTVHRMLHGTAVLQRDQVRAFLEVCEVPGKEHEAWMKAWLRVWRHRKQDQHERPLAPPVENFDRVVRALLSEDRTQRVVDLYHHASERGFDAALDAAVVSIYRYKRDQIIHADRMRAVERLIRAHRTRDVVLGRTAAG</sequence>
<dbReference type="SUPFAM" id="SSF47413">
    <property type="entry name" value="lambda repressor-like DNA-binding domains"/>
    <property type="match status" value="1"/>
</dbReference>